<evidence type="ECO:0000313" key="2">
    <source>
        <dbReference type="EMBL" id="QNR53861.1"/>
    </source>
</evidence>
<keyword evidence="3" id="KW-1185">Reference proteome</keyword>
<evidence type="ECO:0000313" key="3">
    <source>
        <dbReference type="Proteomes" id="UP000516415"/>
    </source>
</evidence>
<reference evidence="2 3" key="1">
    <citation type="submission" date="2020-07" db="EMBL/GenBank/DDBJ databases">
        <authorList>
            <person name="Martino G."/>
            <person name="Holtappels D."/>
            <person name="Wagemans J."/>
            <person name="Lavigne R."/>
            <person name="Turina M."/>
            <person name="Ciuffo M."/>
        </authorList>
    </citation>
    <scope>NUCLEOTIDE SEQUENCE [LARGE SCALE GENOMIC DNA]</scope>
</reference>
<dbReference type="Pfam" id="PF23961">
    <property type="entry name" value="Phage_tail_terminator_9"/>
    <property type="match status" value="1"/>
</dbReference>
<feature type="domain" description="Phage neck terminator protein gp12-like" evidence="1">
    <location>
        <begin position="6"/>
        <end position="168"/>
    </location>
</feature>
<proteinExistence type="predicted"/>
<organism evidence="2 3">
    <name type="scientific">Pseudomonas phage phiK7A1</name>
    <dbReference type="NCBI Taxonomy" id="2759194"/>
    <lineage>
        <taxon>Viruses</taxon>
        <taxon>Duplodnaviria</taxon>
        <taxon>Heunggongvirae</taxon>
        <taxon>Uroviricota</taxon>
        <taxon>Caudoviricetes</taxon>
        <taxon>Vandenendeviridae</taxon>
        <taxon>Gorskivirinae</taxon>
        <taxon>Torinovirus</taxon>
        <taxon>Torinovirus K7A1</taxon>
    </lineage>
</organism>
<evidence type="ECO:0000259" key="1">
    <source>
        <dbReference type="Pfam" id="PF23961"/>
    </source>
</evidence>
<protein>
    <recommendedName>
        <fullName evidence="1">Phage neck terminator protein gp12-like domain-containing protein</fullName>
    </recommendedName>
</protein>
<name>A0A7H0XFS1_9CAUD</name>
<dbReference type="NCBIfam" id="NF047498">
    <property type="entry name" value="LIC_12616_fam"/>
    <property type="match status" value="1"/>
</dbReference>
<dbReference type="Proteomes" id="UP000516415">
    <property type="component" value="Segment"/>
</dbReference>
<gene>
    <name evidence="2" type="ORF">phiK7A1_073</name>
</gene>
<dbReference type="InterPro" id="IPR057087">
    <property type="entry name" value="Gp12-like"/>
</dbReference>
<dbReference type="EMBL" id="MT740307">
    <property type="protein sequence ID" value="QNR53861.1"/>
    <property type="molecule type" value="Genomic_DNA"/>
</dbReference>
<accession>A0A7H0XFS1</accession>
<sequence length="187" mass="21878">MNIYQSLEDGVYNYVHAMFPTWRKIFAYGNGPEVQTPYLVIDVKKMDAIGRSYNSSSQHIDDNNQSFTTTIQNYEAHVRFEFVGKYDVNTELAEMAQQLEFALRTQRGYEEQKRNNLSLMKYNAIRRIPVRRETDTYMYYQLDVVFGYVVSITEVQDYIITLGIDGVYHDAGREPDHIIETSIEINP</sequence>